<dbReference type="GO" id="GO:0043161">
    <property type="term" value="P:proteasome-mediated ubiquitin-dependent protein catabolic process"/>
    <property type="evidence" value="ECO:0007669"/>
    <property type="project" value="TreeGrafter"/>
</dbReference>
<evidence type="ECO:0000256" key="2">
    <source>
        <dbReference type="ARBA" id="ARBA00012485"/>
    </source>
</evidence>
<dbReference type="InterPro" id="IPR016024">
    <property type="entry name" value="ARM-type_fold"/>
</dbReference>
<dbReference type="SUPFAM" id="SSF48371">
    <property type="entry name" value="ARM repeat"/>
    <property type="match status" value="1"/>
</dbReference>
<gene>
    <name evidence="6" type="ORF">B296_00057439</name>
</gene>
<dbReference type="Proteomes" id="UP000287651">
    <property type="component" value="Unassembled WGS sequence"/>
</dbReference>
<dbReference type="GO" id="GO:0000209">
    <property type="term" value="P:protein polyubiquitination"/>
    <property type="evidence" value="ECO:0007669"/>
    <property type="project" value="TreeGrafter"/>
</dbReference>
<evidence type="ECO:0000259" key="5">
    <source>
        <dbReference type="Pfam" id="PF25579"/>
    </source>
</evidence>
<dbReference type="PANTHER" id="PTHR45670:SF1">
    <property type="entry name" value="E3 UBIQUITIN-PROTEIN LIGASE HECTD1"/>
    <property type="match status" value="1"/>
</dbReference>
<name>A0A426XQZ4_ENSVE</name>
<dbReference type="Gene3D" id="1.25.10.10">
    <property type="entry name" value="Leucine-rich Repeat Variant"/>
    <property type="match status" value="1"/>
</dbReference>
<dbReference type="InterPro" id="IPR011989">
    <property type="entry name" value="ARM-like"/>
</dbReference>
<evidence type="ECO:0000256" key="3">
    <source>
        <dbReference type="ARBA" id="ARBA00022679"/>
    </source>
</evidence>
<feature type="compositionally biased region" description="Low complexity" evidence="4">
    <location>
        <begin position="11"/>
        <end position="21"/>
    </location>
</feature>
<comment type="caution">
    <text evidence="6">The sequence shown here is derived from an EMBL/GenBank/DDBJ whole genome shotgun (WGS) entry which is preliminary data.</text>
</comment>
<dbReference type="EMBL" id="AMZH03018192">
    <property type="protein sequence ID" value="RRT41926.1"/>
    <property type="molecule type" value="Genomic_DNA"/>
</dbReference>
<dbReference type="PANTHER" id="PTHR45670">
    <property type="entry name" value="E3 UBIQUITIN-PROTEIN LIGASE TRIP12"/>
    <property type="match status" value="1"/>
</dbReference>
<dbReference type="Pfam" id="PF25579">
    <property type="entry name" value="TPR_TRIP12_N"/>
    <property type="match status" value="1"/>
</dbReference>
<dbReference type="GO" id="GO:0061630">
    <property type="term" value="F:ubiquitin protein ligase activity"/>
    <property type="evidence" value="ECO:0007669"/>
    <property type="project" value="UniProtKB-EC"/>
</dbReference>
<sequence length="311" mass="33212">METRSRKRAEASSSAPSSQTPPAAPRSAKRPRIALSSQAPPALSTRSRRSQNPPPSPPSSSSSAVANAAMDSSGGDFIGRRRRTSGKSRQPSGDRDRDASDKGKEAGASRARERDRDAERILGLNFDGGGADDDNDGDGGLGILHQNLTSASSALHGLLRKLGAGFDDLLPSSALTASSSLQQSGRLKKILSGLRADGEEGKQFEALNQLCEMLSIGTEDSLLSMSVDSFVPVLVGLLNHESNPDIMLLAARALTYLCDVLPSSCSAVVRYGAIPCFCARLLTIEYMDLAEQVLWFPISVMPYFLSWMHYL</sequence>
<dbReference type="EC" id="2.3.2.26" evidence="2"/>
<proteinExistence type="predicted"/>
<evidence type="ECO:0000313" key="6">
    <source>
        <dbReference type="EMBL" id="RRT41926.1"/>
    </source>
</evidence>
<evidence type="ECO:0000256" key="4">
    <source>
        <dbReference type="SAM" id="MobiDB-lite"/>
    </source>
</evidence>
<dbReference type="AlphaFoldDB" id="A0A426XQZ4"/>
<dbReference type="InterPro" id="IPR045322">
    <property type="entry name" value="HECTD1/TRIP12-like"/>
</dbReference>
<protein>
    <recommendedName>
        <fullName evidence="2">HECT-type E3 ubiquitin transferase</fullName>
        <ecNumber evidence="2">2.3.2.26</ecNumber>
    </recommendedName>
</protein>
<evidence type="ECO:0000313" key="7">
    <source>
        <dbReference type="Proteomes" id="UP000287651"/>
    </source>
</evidence>
<feature type="compositionally biased region" description="Basic and acidic residues" evidence="4">
    <location>
        <begin position="92"/>
        <end position="116"/>
    </location>
</feature>
<feature type="region of interest" description="Disordered" evidence="4">
    <location>
        <begin position="1"/>
        <end position="116"/>
    </location>
</feature>
<reference evidence="6 7" key="1">
    <citation type="journal article" date="2014" name="Agronomy (Basel)">
        <title>A Draft Genome Sequence for Ensete ventricosum, the Drought-Tolerant Tree Against Hunger.</title>
        <authorList>
            <person name="Harrison J."/>
            <person name="Moore K.A."/>
            <person name="Paszkiewicz K."/>
            <person name="Jones T."/>
            <person name="Grant M."/>
            <person name="Ambacheew D."/>
            <person name="Muzemil S."/>
            <person name="Studholme D.J."/>
        </authorList>
    </citation>
    <scope>NUCLEOTIDE SEQUENCE [LARGE SCALE GENOMIC DNA]</scope>
</reference>
<accession>A0A426XQZ4</accession>
<dbReference type="InterPro" id="IPR057948">
    <property type="entry name" value="TPR_TRIP12_N"/>
</dbReference>
<organism evidence="6 7">
    <name type="scientific">Ensete ventricosum</name>
    <name type="common">Abyssinian banana</name>
    <name type="synonym">Musa ensete</name>
    <dbReference type="NCBI Taxonomy" id="4639"/>
    <lineage>
        <taxon>Eukaryota</taxon>
        <taxon>Viridiplantae</taxon>
        <taxon>Streptophyta</taxon>
        <taxon>Embryophyta</taxon>
        <taxon>Tracheophyta</taxon>
        <taxon>Spermatophyta</taxon>
        <taxon>Magnoliopsida</taxon>
        <taxon>Liliopsida</taxon>
        <taxon>Zingiberales</taxon>
        <taxon>Musaceae</taxon>
        <taxon>Ensete</taxon>
    </lineage>
</organism>
<keyword evidence="3" id="KW-0808">Transferase</keyword>
<feature type="compositionally biased region" description="Basic and acidic residues" evidence="4">
    <location>
        <begin position="1"/>
        <end position="10"/>
    </location>
</feature>
<comment type="catalytic activity">
    <reaction evidence="1">
        <text>S-ubiquitinyl-[E2 ubiquitin-conjugating enzyme]-L-cysteine + [acceptor protein]-L-lysine = [E2 ubiquitin-conjugating enzyme]-L-cysteine + N(6)-ubiquitinyl-[acceptor protein]-L-lysine.</text>
        <dbReference type="EC" id="2.3.2.26"/>
    </reaction>
</comment>
<evidence type="ECO:0000256" key="1">
    <source>
        <dbReference type="ARBA" id="ARBA00000885"/>
    </source>
</evidence>
<feature type="domain" description="E3 ubiquitin-protein ligase TRIP12-like TPR repeats" evidence="5">
    <location>
        <begin position="178"/>
        <end position="294"/>
    </location>
</feature>